<dbReference type="InterPro" id="IPR036388">
    <property type="entry name" value="WH-like_DNA-bd_sf"/>
</dbReference>
<dbReference type="PANTHER" id="PTHR44846:SF17">
    <property type="entry name" value="GNTR-FAMILY TRANSCRIPTIONAL REGULATOR"/>
    <property type="match status" value="1"/>
</dbReference>
<feature type="region of interest" description="Disordered" evidence="4">
    <location>
        <begin position="92"/>
        <end position="116"/>
    </location>
</feature>
<keyword evidence="1" id="KW-0805">Transcription regulation</keyword>
<dbReference type="InterPro" id="IPR000524">
    <property type="entry name" value="Tscrpt_reg_HTH_GntR"/>
</dbReference>
<dbReference type="SMART" id="SM00345">
    <property type="entry name" value="HTH_GNTR"/>
    <property type="match status" value="1"/>
</dbReference>
<dbReference type="SMART" id="SM00866">
    <property type="entry name" value="UTRA"/>
    <property type="match status" value="1"/>
</dbReference>
<proteinExistence type="predicted"/>
<dbReference type="AlphaFoldDB" id="A0A1I6R1B1"/>
<dbReference type="EMBL" id="FPAB01000002">
    <property type="protein sequence ID" value="SFS58496.1"/>
    <property type="molecule type" value="Genomic_DNA"/>
</dbReference>
<feature type="domain" description="HTH gntR-type" evidence="5">
    <location>
        <begin position="3"/>
        <end position="71"/>
    </location>
</feature>
<evidence type="ECO:0000313" key="6">
    <source>
        <dbReference type="EMBL" id="SFS58496.1"/>
    </source>
</evidence>
<gene>
    <name evidence="6" type="ORF">SAMN05444716_102643</name>
</gene>
<sequence length="258" mass="27201">MPVPAYRTVAEQLRRRIADGEFAGGRRLPSRAELSRQYGVGSNTAAAAVRLLAAEGVVRGRPGQGVYLREQPSTGTMARSWTRERLLGTLAVSDPGADGSGEEGRTVRSTPLSTTESAGPAIAARLGLAPGAQVVRSRYRLSRDDLPAMLCVSWEPLEITGGTPVTLPGAGPMAGESVVARMTYIGIRVTHSTETVTARPCTREEAADLDLTPGAAVAAIERTYYADALALETADLVVPGERFRLAYEIPADRTGPAA</sequence>
<evidence type="ECO:0000256" key="1">
    <source>
        <dbReference type="ARBA" id="ARBA00023015"/>
    </source>
</evidence>
<evidence type="ECO:0000256" key="4">
    <source>
        <dbReference type="SAM" id="MobiDB-lite"/>
    </source>
</evidence>
<organism evidence="6 7">
    <name type="scientific">Streptomyces harbinensis</name>
    <dbReference type="NCBI Taxonomy" id="1176198"/>
    <lineage>
        <taxon>Bacteria</taxon>
        <taxon>Bacillati</taxon>
        <taxon>Actinomycetota</taxon>
        <taxon>Actinomycetes</taxon>
        <taxon>Kitasatosporales</taxon>
        <taxon>Streptomycetaceae</taxon>
        <taxon>Streptomyces</taxon>
    </lineage>
</organism>
<dbReference type="SUPFAM" id="SSF64288">
    <property type="entry name" value="Chorismate lyase-like"/>
    <property type="match status" value="1"/>
</dbReference>
<dbReference type="PROSITE" id="PS50949">
    <property type="entry name" value="HTH_GNTR"/>
    <property type="match status" value="1"/>
</dbReference>
<dbReference type="GO" id="GO:0003700">
    <property type="term" value="F:DNA-binding transcription factor activity"/>
    <property type="evidence" value="ECO:0007669"/>
    <property type="project" value="InterPro"/>
</dbReference>
<dbReference type="InterPro" id="IPR011663">
    <property type="entry name" value="UTRA"/>
</dbReference>
<evidence type="ECO:0000256" key="2">
    <source>
        <dbReference type="ARBA" id="ARBA00023125"/>
    </source>
</evidence>
<protein>
    <submittedName>
        <fullName evidence="6">GntR family transcriptional regulator</fullName>
    </submittedName>
</protein>
<dbReference type="Pfam" id="PF00392">
    <property type="entry name" value="GntR"/>
    <property type="match status" value="1"/>
</dbReference>
<dbReference type="InterPro" id="IPR050679">
    <property type="entry name" value="Bact_HTH_transcr_reg"/>
</dbReference>
<dbReference type="Gene3D" id="3.40.1410.10">
    <property type="entry name" value="Chorismate lyase-like"/>
    <property type="match status" value="1"/>
</dbReference>
<reference evidence="7" key="1">
    <citation type="submission" date="2016-10" db="EMBL/GenBank/DDBJ databases">
        <authorList>
            <person name="Varghese N."/>
            <person name="Submissions S."/>
        </authorList>
    </citation>
    <scope>NUCLEOTIDE SEQUENCE [LARGE SCALE GENOMIC DNA]</scope>
    <source>
        <strain evidence="7">CGMCC 4.7047</strain>
    </source>
</reference>
<accession>A0A1I6R1B1</accession>
<keyword evidence="2" id="KW-0238">DNA-binding</keyword>
<evidence type="ECO:0000256" key="3">
    <source>
        <dbReference type="ARBA" id="ARBA00023163"/>
    </source>
</evidence>
<dbReference type="RefSeq" id="WP_019435977.1">
    <property type="nucleotide sequence ID" value="NZ_FPAB01000002.1"/>
</dbReference>
<dbReference type="InterPro" id="IPR036390">
    <property type="entry name" value="WH_DNA-bd_sf"/>
</dbReference>
<keyword evidence="3" id="KW-0804">Transcription</keyword>
<evidence type="ECO:0000313" key="7">
    <source>
        <dbReference type="Proteomes" id="UP000198873"/>
    </source>
</evidence>
<dbReference type="PANTHER" id="PTHR44846">
    <property type="entry name" value="MANNOSYL-D-GLYCERATE TRANSPORT/METABOLISM SYSTEM REPRESSOR MNGR-RELATED"/>
    <property type="match status" value="1"/>
</dbReference>
<dbReference type="STRING" id="1176198.SAMN05444716_102643"/>
<dbReference type="Gene3D" id="1.10.10.10">
    <property type="entry name" value="Winged helix-like DNA-binding domain superfamily/Winged helix DNA-binding domain"/>
    <property type="match status" value="1"/>
</dbReference>
<name>A0A1I6R1B1_9ACTN</name>
<feature type="compositionally biased region" description="Polar residues" evidence="4">
    <location>
        <begin position="107"/>
        <end position="116"/>
    </location>
</feature>
<keyword evidence="7" id="KW-1185">Reference proteome</keyword>
<dbReference type="InterPro" id="IPR028978">
    <property type="entry name" value="Chorismate_lyase_/UTRA_dom_sf"/>
</dbReference>
<dbReference type="GO" id="GO:0003677">
    <property type="term" value="F:DNA binding"/>
    <property type="evidence" value="ECO:0007669"/>
    <property type="project" value="UniProtKB-KW"/>
</dbReference>
<dbReference type="GO" id="GO:0045892">
    <property type="term" value="P:negative regulation of DNA-templated transcription"/>
    <property type="evidence" value="ECO:0007669"/>
    <property type="project" value="TreeGrafter"/>
</dbReference>
<evidence type="ECO:0000259" key="5">
    <source>
        <dbReference type="PROSITE" id="PS50949"/>
    </source>
</evidence>
<dbReference type="Pfam" id="PF07702">
    <property type="entry name" value="UTRA"/>
    <property type="match status" value="1"/>
</dbReference>
<dbReference type="SUPFAM" id="SSF46785">
    <property type="entry name" value="Winged helix' DNA-binding domain"/>
    <property type="match status" value="1"/>
</dbReference>
<dbReference type="Proteomes" id="UP000198873">
    <property type="component" value="Unassembled WGS sequence"/>
</dbReference>